<sequence>MMPNAVDGDGRLPRKRWAVGTVAEEGEGDGRCSGSVRGCLAPPRRPYAAKEKKMRKFQRRICGAGRSMVTFLWKNISVMFFSNKTYEGMDNQLTSGRIHGCLMQRIRGW</sequence>
<protein>
    <submittedName>
        <fullName evidence="1">Uncharacterized protein</fullName>
    </submittedName>
</protein>
<proteinExistence type="predicted"/>
<dbReference type="AlphaFoldDB" id="A0AAV0D2B4"/>
<keyword evidence="2" id="KW-1185">Reference proteome</keyword>
<organism evidence="1 2">
    <name type="scientific">Cuscuta epithymum</name>
    <dbReference type="NCBI Taxonomy" id="186058"/>
    <lineage>
        <taxon>Eukaryota</taxon>
        <taxon>Viridiplantae</taxon>
        <taxon>Streptophyta</taxon>
        <taxon>Embryophyta</taxon>
        <taxon>Tracheophyta</taxon>
        <taxon>Spermatophyta</taxon>
        <taxon>Magnoliopsida</taxon>
        <taxon>eudicotyledons</taxon>
        <taxon>Gunneridae</taxon>
        <taxon>Pentapetalae</taxon>
        <taxon>asterids</taxon>
        <taxon>lamiids</taxon>
        <taxon>Solanales</taxon>
        <taxon>Convolvulaceae</taxon>
        <taxon>Cuscuteae</taxon>
        <taxon>Cuscuta</taxon>
        <taxon>Cuscuta subgen. Cuscuta</taxon>
    </lineage>
</organism>
<gene>
    <name evidence="1" type="ORF">CEPIT_LOCUS10482</name>
</gene>
<comment type="caution">
    <text evidence="1">The sequence shown here is derived from an EMBL/GenBank/DDBJ whole genome shotgun (WGS) entry which is preliminary data.</text>
</comment>
<dbReference type="Proteomes" id="UP001152523">
    <property type="component" value="Unassembled WGS sequence"/>
</dbReference>
<evidence type="ECO:0000313" key="2">
    <source>
        <dbReference type="Proteomes" id="UP001152523"/>
    </source>
</evidence>
<accession>A0AAV0D2B4</accession>
<dbReference type="EMBL" id="CAMAPF010000059">
    <property type="protein sequence ID" value="CAH9088447.1"/>
    <property type="molecule type" value="Genomic_DNA"/>
</dbReference>
<name>A0AAV0D2B4_9ASTE</name>
<reference evidence="1" key="1">
    <citation type="submission" date="2022-07" db="EMBL/GenBank/DDBJ databases">
        <authorList>
            <person name="Macas J."/>
            <person name="Novak P."/>
            <person name="Neumann P."/>
        </authorList>
    </citation>
    <scope>NUCLEOTIDE SEQUENCE</scope>
</reference>
<evidence type="ECO:0000313" key="1">
    <source>
        <dbReference type="EMBL" id="CAH9088447.1"/>
    </source>
</evidence>